<gene>
    <name evidence="2" type="primary">LOC114914231</name>
</gene>
<proteinExistence type="predicted"/>
<sequence length="226" mass="26083">MDYCPANRGVRLVFDPKTSPHFKVVMITNAEFPANDYTTLELLIFSSATNDCEVSTIDRELPLLSDWLERYTIRTAYSHGRAASGSVVKTVEREDRPPMRQLVSLPRFSFARDRCMEMSGKSGGRVHYAVCCELKLLIWMLEDPKCWALKHVTSTWNLIQQHKEGRHRRTTAGSIRTLAFHPDLDVIFLQVEWNIYSFHPTSRSFELLVSKRGANPDKLPYRCFNP</sequence>
<dbReference type="RefSeq" id="XP_029120770.1">
    <property type="nucleotide sequence ID" value="XM_029264937.1"/>
</dbReference>
<dbReference type="AlphaFoldDB" id="A0A8N4F5D2"/>
<reference evidence="2" key="1">
    <citation type="submission" date="2025-08" db="UniProtKB">
        <authorList>
            <consortium name="RefSeq"/>
        </authorList>
    </citation>
    <scope>IDENTIFICATION</scope>
</reference>
<accession>A0A8N4F5D2</accession>
<evidence type="ECO:0000313" key="1">
    <source>
        <dbReference type="Proteomes" id="UP000504607"/>
    </source>
</evidence>
<dbReference type="OrthoDB" id="10642706at2759"/>
<evidence type="ECO:0000313" key="2">
    <source>
        <dbReference type="RefSeq" id="XP_029120770.1"/>
    </source>
</evidence>
<dbReference type="PANTHER" id="PTHR35546">
    <property type="entry name" value="F-BOX PROTEIN INTERACTION DOMAIN PROTEIN-RELATED"/>
    <property type="match status" value="1"/>
</dbReference>
<keyword evidence="1" id="KW-1185">Reference proteome</keyword>
<name>A0A8N4F5D2_ELAGV</name>
<dbReference type="PANTHER" id="PTHR35546:SF130">
    <property type="entry name" value="EXPRESSED PROTEIN"/>
    <property type="match status" value="1"/>
</dbReference>
<protein>
    <submittedName>
        <fullName evidence="2">Uncharacterized protein LOC114914231</fullName>
    </submittedName>
</protein>
<dbReference type="KEGG" id="egu:114914231"/>
<organism evidence="1 2">
    <name type="scientific">Elaeis guineensis var. tenera</name>
    <name type="common">Oil palm</name>
    <dbReference type="NCBI Taxonomy" id="51953"/>
    <lineage>
        <taxon>Eukaryota</taxon>
        <taxon>Viridiplantae</taxon>
        <taxon>Streptophyta</taxon>
        <taxon>Embryophyta</taxon>
        <taxon>Tracheophyta</taxon>
        <taxon>Spermatophyta</taxon>
        <taxon>Magnoliopsida</taxon>
        <taxon>Liliopsida</taxon>
        <taxon>Arecaceae</taxon>
        <taxon>Arecoideae</taxon>
        <taxon>Cocoseae</taxon>
        <taxon>Elaeidinae</taxon>
        <taxon>Elaeis</taxon>
    </lineage>
</organism>
<dbReference type="Proteomes" id="UP000504607">
    <property type="component" value="Chromosome 5"/>
</dbReference>
<dbReference type="InterPro" id="IPR055290">
    <property type="entry name" value="At3g26010-like"/>
</dbReference>